<protein>
    <recommendedName>
        <fullName evidence="4 7">GDP-mannose 4,6-dehydratase</fullName>
        <ecNumber evidence="4 7">4.2.1.47</ecNumber>
    </recommendedName>
    <alternativeName>
        <fullName evidence="7">GDP-D-mannose dehydratase</fullName>
    </alternativeName>
</protein>
<comment type="function">
    <text evidence="6 7">Catalyzes the conversion of GDP-D-mannose to GDP-4-dehydro-6-deoxy-D-mannose.</text>
</comment>
<dbReference type="GO" id="GO:0042351">
    <property type="term" value="P:'de novo' GDP-L-fucose biosynthetic process"/>
    <property type="evidence" value="ECO:0007669"/>
    <property type="project" value="TreeGrafter"/>
</dbReference>
<evidence type="ECO:0000256" key="5">
    <source>
        <dbReference type="ARBA" id="ARBA00023239"/>
    </source>
</evidence>
<dbReference type="GO" id="GO:0008446">
    <property type="term" value="F:GDP-mannose 4,6-dehydratase activity"/>
    <property type="evidence" value="ECO:0007669"/>
    <property type="project" value="UniProtKB-UniRule"/>
</dbReference>
<evidence type="ECO:0000256" key="4">
    <source>
        <dbReference type="ARBA" id="ARBA00011989"/>
    </source>
</evidence>
<comment type="caution">
    <text evidence="9">The sequence shown here is derived from an EMBL/GenBank/DDBJ whole genome shotgun (WGS) entry which is preliminary data.</text>
</comment>
<sequence length="374" mass="42523">MNKKKALITGVTGQDGSYLAEFLLEKGYEVHGLKRRASSFNTQRIDHIYQDPHVDNRNFVLHYGDLTDSSNLTRIIQDIQPDEVYNLGAQSHVAVSFESPEYTADVDAIGTLRILEAIRLLGLEKKTRFYQASTSELYGLVQETPQKETTPFYPRSPYAVAKLYAYWATVNYREAYGMYACNGILFNHESPRRGETFVTRKITRALANIALGLEQCLFLGNLNALRDWGHAKDYVRMQWMMLQQDVADDFVIATGVQYSVRDFIRWSAEELGVTLRFEGEGIEERAIVEKIDGTHSPALKVGDIIVRVDPRYFRPTEVETLLGDPTKAKEKLGWVPEITVQEMCAEMVSEDLKIAQRHALLKQHGYDVSVAVEN</sequence>
<dbReference type="PANTHER" id="PTHR43715">
    <property type="entry name" value="GDP-MANNOSE 4,6-DEHYDRATASE"/>
    <property type="match status" value="1"/>
</dbReference>
<evidence type="ECO:0000256" key="6">
    <source>
        <dbReference type="ARBA" id="ARBA00059383"/>
    </source>
</evidence>
<dbReference type="InterPro" id="IPR016040">
    <property type="entry name" value="NAD(P)-bd_dom"/>
</dbReference>
<evidence type="ECO:0000256" key="1">
    <source>
        <dbReference type="ARBA" id="ARBA00000188"/>
    </source>
</evidence>
<dbReference type="InterPro" id="IPR036291">
    <property type="entry name" value="NAD(P)-bd_dom_sf"/>
</dbReference>
<dbReference type="Gene3D" id="3.40.50.720">
    <property type="entry name" value="NAD(P)-binding Rossmann-like Domain"/>
    <property type="match status" value="1"/>
</dbReference>
<dbReference type="EMBL" id="RJUR01000012">
    <property type="protein sequence ID" value="ROQ51254.1"/>
    <property type="molecule type" value="Genomic_DNA"/>
</dbReference>
<evidence type="ECO:0000256" key="7">
    <source>
        <dbReference type="HAMAP-Rule" id="MF_00955"/>
    </source>
</evidence>
<name>A0A9X8EMN0_PSEPU</name>
<dbReference type="GO" id="GO:0070401">
    <property type="term" value="F:NADP+ binding"/>
    <property type="evidence" value="ECO:0007669"/>
    <property type="project" value="UniProtKB-UniRule"/>
</dbReference>
<dbReference type="Gene3D" id="3.90.25.10">
    <property type="entry name" value="UDP-galactose 4-epimerase, domain 1"/>
    <property type="match status" value="1"/>
</dbReference>
<proteinExistence type="inferred from homology"/>
<dbReference type="FunFam" id="3.40.50.720:FF:000924">
    <property type="entry name" value="GDP-mannose 4,6 dehydratase"/>
    <property type="match status" value="1"/>
</dbReference>
<dbReference type="PANTHER" id="PTHR43715:SF1">
    <property type="entry name" value="GDP-MANNOSE 4,6 DEHYDRATASE"/>
    <property type="match status" value="1"/>
</dbReference>
<feature type="domain" description="NAD(P)-binding" evidence="8">
    <location>
        <begin position="7"/>
        <end position="347"/>
    </location>
</feature>
<comment type="caution">
    <text evidence="7">Lacks conserved residue(s) required for the propagation of feature annotation.</text>
</comment>
<comment type="catalytic activity">
    <reaction evidence="1 7">
        <text>GDP-alpha-D-mannose = GDP-4-dehydro-alpha-D-rhamnose + H2O</text>
        <dbReference type="Rhea" id="RHEA:23820"/>
        <dbReference type="ChEBI" id="CHEBI:15377"/>
        <dbReference type="ChEBI" id="CHEBI:57527"/>
        <dbReference type="ChEBI" id="CHEBI:57964"/>
        <dbReference type="EC" id="4.2.1.47"/>
    </reaction>
</comment>
<accession>A0A9X8EMN0</accession>
<evidence type="ECO:0000256" key="2">
    <source>
        <dbReference type="ARBA" id="ARBA00001937"/>
    </source>
</evidence>
<dbReference type="AlphaFoldDB" id="A0A9X8EMN0"/>
<dbReference type="Pfam" id="PF16363">
    <property type="entry name" value="GDP_Man_Dehyd"/>
    <property type="match status" value="1"/>
</dbReference>
<organism evidence="9 10">
    <name type="scientific">Pseudomonas putida</name>
    <name type="common">Arthrobacter siderocapsulatus</name>
    <dbReference type="NCBI Taxonomy" id="303"/>
    <lineage>
        <taxon>Bacteria</taxon>
        <taxon>Pseudomonadati</taxon>
        <taxon>Pseudomonadota</taxon>
        <taxon>Gammaproteobacteria</taxon>
        <taxon>Pseudomonadales</taxon>
        <taxon>Pseudomonadaceae</taxon>
        <taxon>Pseudomonas</taxon>
    </lineage>
</organism>
<dbReference type="InterPro" id="IPR006368">
    <property type="entry name" value="GDP_Man_deHydtase"/>
</dbReference>
<dbReference type="RefSeq" id="WP_078479808.1">
    <property type="nucleotide sequence ID" value="NZ_RJUR01000012.1"/>
</dbReference>
<dbReference type="NCBIfam" id="TIGR01472">
    <property type="entry name" value="gmd"/>
    <property type="match status" value="1"/>
</dbReference>
<evidence type="ECO:0000313" key="9">
    <source>
        <dbReference type="EMBL" id="ROQ51254.1"/>
    </source>
</evidence>
<gene>
    <name evidence="7" type="primary">gmd</name>
    <name evidence="9" type="ORF">EDF85_1713</name>
</gene>
<evidence type="ECO:0000259" key="8">
    <source>
        <dbReference type="Pfam" id="PF16363"/>
    </source>
</evidence>
<keyword evidence="5 7" id="KW-0456">Lyase</keyword>
<evidence type="ECO:0000256" key="3">
    <source>
        <dbReference type="ARBA" id="ARBA00009263"/>
    </source>
</evidence>
<dbReference type="HAMAP" id="MF_00955">
    <property type="entry name" value="GDP_Man_dehydratase"/>
    <property type="match status" value="1"/>
</dbReference>
<comment type="similarity">
    <text evidence="3 7">Belongs to the NAD(P)-dependent epimerase/dehydratase family. GDP-mannose 4,6-dehydratase subfamily.</text>
</comment>
<comment type="cofactor">
    <cofactor evidence="2 7">
        <name>NADP(+)</name>
        <dbReference type="ChEBI" id="CHEBI:58349"/>
    </cofactor>
</comment>
<dbReference type="CDD" id="cd05260">
    <property type="entry name" value="GDP_MD_SDR_e"/>
    <property type="match status" value="1"/>
</dbReference>
<dbReference type="Proteomes" id="UP000269115">
    <property type="component" value="Unassembled WGS sequence"/>
</dbReference>
<reference evidence="9 10" key="1">
    <citation type="submission" date="2018-11" db="EMBL/GenBank/DDBJ databases">
        <title>Genomic analyses of the natural microbiome of Caenorhabditis elegans.</title>
        <authorList>
            <person name="Samuel B."/>
        </authorList>
    </citation>
    <scope>NUCLEOTIDE SEQUENCE [LARGE SCALE GENOMIC DNA]</scope>
    <source>
        <strain evidence="9 10">BIGb0473</strain>
    </source>
</reference>
<evidence type="ECO:0000313" key="10">
    <source>
        <dbReference type="Proteomes" id="UP000269115"/>
    </source>
</evidence>
<dbReference type="SUPFAM" id="SSF51735">
    <property type="entry name" value="NAD(P)-binding Rossmann-fold domains"/>
    <property type="match status" value="1"/>
</dbReference>
<keyword evidence="7" id="KW-0521">NADP</keyword>
<dbReference type="EC" id="4.2.1.47" evidence="4 7"/>